<dbReference type="AlphaFoldDB" id="A0AAN8WJ94"/>
<reference evidence="1 2" key="1">
    <citation type="submission" date="2023-11" db="EMBL/GenBank/DDBJ databases">
        <title>Halocaridina rubra genome assembly.</title>
        <authorList>
            <person name="Smith C."/>
        </authorList>
    </citation>
    <scope>NUCLEOTIDE SEQUENCE [LARGE SCALE GENOMIC DNA]</scope>
    <source>
        <strain evidence="1">EP-1</strain>
        <tissue evidence="1">Whole</tissue>
    </source>
</reference>
<gene>
    <name evidence="1" type="ORF">SK128_012565</name>
</gene>
<proteinExistence type="predicted"/>
<evidence type="ECO:0000313" key="2">
    <source>
        <dbReference type="Proteomes" id="UP001381693"/>
    </source>
</evidence>
<name>A0AAN8WJ94_HALRR</name>
<organism evidence="1 2">
    <name type="scientific">Halocaridina rubra</name>
    <name type="common">Hawaiian red shrimp</name>
    <dbReference type="NCBI Taxonomy" id="373956"/>
    <lineage>
        <taxon>Eukaryota</taxon>
        <taxon>Metazoa</taxon>
        <taxon>Ecdysozoa</taxon>
        <taxon>Arthropoda</taxon>
        <taxon>Crustacea</taxon>
        <taxon>Multicrustacea</taxon>
        <taxon>Malacostraca</taxon>
        <taxon>Eumalacostraca</taxon>
        <taxon>Eucarida</taxon>
        <taxon>Decapoda</taxon>
        <taxon>Pleocyemata</taxon>
        <taxon>Caridea</taxon>
        <taxon>Atyoidea</taxon>
        <taxon>Atyidae</taxon>
        <taxon>Halocaridina</taxon>
    </lineage>
</organism>
<protein>
    <submittedName>
        <fullName evidence="1">Uncharacterized protein</fullName>
    </submittedName>
</protein>
<keyword evidence="2" id="KW-1185">Reference proteome</keyword>
<sequence>MLTAERWLLLPLLGYCIIFPSFWALSFFGDYATSPTAVIPSSSLELQSGKGRTSPSYGLEADRVPQFSYAPVSL</sequence>
<evidence type="ECO:0000313" key="1">
    <source>
        <dbReference type="EMBL" id="KAK7067230.1"/>
    </source>
</evidence>
<dbReference type="EMBL" id="JAXCGZ010018896">
    <property type="protein sequence ID" value="KAK7067230.1"/>
    <property type="molecule type" value="Genomic_DNA"/>
</dbReference>
<accession>A0AAN8WJ94</accession>
<comment type="caution">
    <text evidence="1">The sequence shown here is derived from an EMBL/GenBank/DDBJ whole genome shotgun (WGS) entry which is preliminary data.</text>
</comment>
<dbReference type="Proteomes" id="UP001381693">
    <property type="component" value="Unassembled WGS sequence"/>
</dbReference>